<dbReference type="Gene3D" id="3.40.50.720">
    <property type="entry name" value="NAD(P)-binding Rossmann-like Domain"/>
    <property type="match status" value="1"/>
</dbReference>
<dbReference type="PANTHER" id="PTHR44196:SF1">
    <property type="entry name" value="DEHYDROGENASE_REDUCTASE SDR FAMILY MEMBER 7B"/>
    <property type="match status" value="1"/>
</dbReference>
<evidence type="ECO:0000313" key="3">
    <source>
        <dbReference type="EMBL" id="BAY81042.1"/>
    </source>
</evidence>
<dbReference type="GO" id="GO:0016491">
    <property type="term" value="F:oxidoreductase activity"/>
    <property type="evidence" value="ECO:0007669"/>
    <property type="project" value="UniProtKB-KW"/>
</dbReference>
<keyword evidence="2" id="KW-0560">Oxidoreductase</keyword>
<dbReference type="CDD" id="cd05233">
    <property type="entry name" value="SDR_c"/>
    <property type="match status" value="1"/>
</dbReference>
<name>A0A1Z4LII1_9CYAN</name>
<keyword evidence="4" id="KW-1185">Reference proteome</keyword>
<accession>A0A1Z4LII1</accession>
<dbReference type="PRINTS" id="PR00081">
    <property type="entry name" value="GDHRDH"/>
</dbReference>
<evidence type="ECO:0000313" key="4">
    <source>
        <dbReference type="Proteomes" id="UP000218418"/>
    </source>
</evidence>
<dbReference type="AlphaFoldDB" id="A0A1Z4LII1"/>
<protein>
    <submittedName>
        <fullName evidence="3">Short-chain dehydrogenase/reductase SDR</fullName>
    </submittedName>
</protein>
<dbReference type="PANTHER" id="PTHR44196">
    <property type="entry name" value="DEHYDROGENASE/REDUCTASE SDR FAMILY MEMBER 7B"/>
    <property type="match status" value="1"/>
</dbReference>
<comment type="similarity">
    <text evidence="1">Belongs to the short-chain dehydrogenases/reductases (SDR) family.</text>
</comment>
<dbReference type="InterPro" id="IPR036291">
    <property type="entry name" value="NAD(P)-bd_dom_sf"/>
</dbReference>
<dbReference type="GO" id="GO:0016020">
    <property type="term" value="C:membrane"/>
    <property type="evidence" value="ECO:0007669"/>
    <property type="project" value="TreeGrafter"/>
</dbReference>
<dbReference type="Pfam" id="PF00106">
    <property type="entry name" value="adh_short"/>
    <property type="match status" value="1"/>
</dbReference>
<dbReference type="SUPFAM" id="SSF51735">
    <property type="entry name" value="NAD(P)-binding Rossmann-fold domains"/>
    <property type="match status" value="1"/>
</dbReference>
<dbReference type="EMBL" id="AP018227">
    <property type="protein sequence ID" value="BAY81042.1"/>
    <property type="molecule type" value="Genomic_DNA"/>
</dbReference>
<organism evidence="3 4">
    <name type="scientific">Calothrix parasitica NIES-267</name>
    <dbReference type="NCBI Taxonomy" id="1973488"/>
    <lineage>
        <taxon>Bacteria</taxon>
        <taxon>Bacillati</taxon>
        <taxon>Cyanobacteriota</taxon>
        <taxon>Cyanophyceae</taxon>
        <taxon>Nostocales</taxon>
        <taxon>Calotrichaceae</taxon>
        <taxon>Calothrix</taxon>
    </lineage>
</organism>
<evidence type="ECO:0000256" key="2">
    <source>
        <dbReference type="ARBA" id="ARBA00023002"/>
    </source>
</evidence>
<sequence>MLQLNSIFNNLVVVGASRGVGAAVSEHLVSRTNRLISVSRSTSSFGEWVKADISTKQGIEIVRNTVGDSLLDALLYMGGTWESKAFTKNYSFEKCSDEDIENVLLVNLLAPIRLIKSLLPALRKSSNPKIIFMGALSGLDNFPAREVANSASKFGLRGVVHALREELREDRIAVTVINPGNIATPEVLSDLKKAGQSPENAIPLQDLLQVIDCVLSLSRSTCIKEIQIPAMNGKGA</sequence>
<proteinExistence type="inferred from homology"/>
<evidence type="ECO:0000256" key="1">
    <source>
        <dbReference type="ARBA" id="ARBA00006484"/>
    </source>
</evidence>
<reference evidence="3 4" key="1">
    <citation type="submission" date="2017-06" db="EMBL/GenBank/DDBJ databases">
        <title>Genome sequencing of cyanobaciteial culture collection at National Institute for Environmental Studies (NIES).</title>
        <authorList>
            <person name="Hirose Y."/>
            <person name="Shimura Y."/>
            <person name="Fujisawa T."/>
            <person name="Nakamura Y."/>
            <person name="Kawachi M."/>
        </authorList>
    </citation>
    <scope>NUCLEOTIDE SEQUENCE [LARGE SCALE GENOMIC DNA]</scope>
    <source>
        <strain evidence="3 4">NIES-267</strain>
    </source>
</reference>
<gene>
    <name evidence="3" type="ORF">NIES267_05070</name>
</gene>
<dbReference type="InterPro" id="IPR002347">
    <property type="entry name" value="SDR_fam"/>
</dbReference>
<dbReference type="Proteomes" id="UP000218418">
    <property type="component" value="Chromosome"/>
</dbReference>